<evidence type="ECO:0000256" key="1">
    <source>
        <dbReference type="ARBA" id="ARBA00004323"/>
    </source>
</evidence>
<gene>
    <name evidence="11" type="ORF">ElyMa_002094500</name>
</gene>
<evidence type="ECO:0000313" key="11">
    <source>
        <dbReference type="EMBL" id="GFR71461.1"/>
    </source>
</evidence>
<dbReference type="GO" id="GO:0016051">
    <property type="term" value="P:carbohydrate biosynthetic process"/>
    <property type="evidence" value="ECO:0007669"/>
    <property type="project" value="InterPro"/>
</dbReference>
<dbReference type="AlphaFoldDB" id="A0AAV4FEJ3"/>
<dbReference type="Proteomes" id="UP000762676">
    <property type="component" value="Unassembled WGS sequence"/>
</dbReference>
<evidence type="ECO:0000256" key="8">
    <source>
        <dbReference type="ARBA" id="ARBA00023180"/>
    </source>
</evidence>
<dbReference type="PANTHER" id="PTHR12137">
    <property type="entry name" value="CARBOHYDRATE SULFOTRANSFERASE"/>
    <property type="match status" value="1"/>
</dbReference>
<sequence length="495" mass="58596">MRVSMRTFVGLATVGILMPGLVLLLWSSGKTQHDARKSVEKMEVSSKQEMERLQTNRDPESGDDFHADIFRAQPVVKQRIQQNPVKPWRPDPPRFLPQDSLKRFPGKPPRPYWQTPKPLYRENLKPLYRETPKPLYRESPKLLDREFPKRFVKGPPRPWVVEDPIPVPADASKSGISGNTQLKPEDRHQHEHAGENESHQKTWRDAAKSPQEQFRSRWWKQHMRKTCRDLDMLQTPQTLTPEMLQNVIVDDKNKLLFCQIPKVASTTWRRIFLQLTGKVDVSDFLSISADDIHHKYDNHFAYLSEFSEDQISQRLRDYFKFVFVREPFERLLSAYKNKFSTKTPSADYFKWKFGRKIIAQYRKSSPIPTNNTGDGVTFEEFVSYLIDEDKRIIMNEHWELFHKLCHPCLIEYDFVGHLERIDEDSQYILDSNNLSERIKVPNRKESKYGHRRTNSYIKEYYSKLDPLKISRLYQMYKADFFIFNYTIPADVSSLM</sequence>
<dbReference type="EMBL" id="BMAT01004290">
    <property type="protein sequence ID" value="GFR71461.1"/>
    <property type="molecule type" value="Genomic_DNA"/>
</dbReference>
<evidence type="ECO:0000313" key="12">
    <source>
        <dbReference type="Proteomes" id="UP000762676"/>
    </source>
</evidence>
<evidence type="ECO:0000256" key="2">
    <source>
        <dbReference type="ARBA" id="ARBA00006339"/>
    </source>
</evidence>
<comment type="similarity">
    <text evidence="2 9">Belongs to the sulfotransferase 2 family.</text>
</comment>
<keyword evidence="7" id="KW-0472">Membrane</keyword>
<dbReference type="InterPro" id="IPR005331">
    <property type="entry name" value="Sulfotransferase"/>
</dbReference>
<accession>A0AAV4FEJ3</accession>
<keyword evidence="5" id="KW-1133">Transmembrane helix</keyword>
<evidence type="ECO:0000256" key="10">
    <source>
        <dbReference type="SAM" id="MobiDB-lite"/>
    </source>
</evidence>
<dbReference type="InterPro" id="IPR018011">
    <property type="entry name" value="Carb_sulfotrans_8-10"/>
</dbReference>
<name>A0AAV4FEJ3_9GAST</name>
<feature type="region of interest" description="Disordered" evidence="10">
    <location>
        <begin position="162"/>
        <end position="205"/>
    </location>
</feature>
<evidence type="ECO:0000256" key="4">
    <source>
        <dbReference type="ARBA" id="ARBA00022692"/>
    </source>
</evidence>
<evidence type="ECO:0000256" key="7">
    <source>
        <dbReference type="ARBA" id="ARBA00023136"/>
    </source>
</evidence>
<keyword evidence="8 9" id="KW-0325">Glycoprotein</keyword>
<dbReference type="GO" id="GO:0000139">
    <property type="term" value="C:Golgi membrane"/>
    <property type="evidence" value="ECO:0007669"/>
    <property type="project" value="UniProtKB-SubCell"/>
</dbReference>
<evidence type="ECO:0000256" key="9">
    <source>
        <dbReference type="RuleBase" id="RU364020"/>
    </source>
</evidence>
<evidence type="ECO:0000256" key="5">
    <source>
        <dbReference type="ARBA" id="ARBA00022989"/>
    </source>
</evidence>
<keyword evidence="9" id="KW-0735">Signal-anchor</keyword>
<dbReference type="Gene3D" id="3.40.50.300">
    <property type="entry name" value="P-loop containing nucleotide triphosphate hydrolases"/>
    <property type="match status" value="1"/>
</dbReference>
<reference evidence="11 12" key="1">
    <citation type="journal article" date="2021" name="Elife">
        <title>Chloroplast acquisition without the gene transfer in kleptoplastic sea slugs, Plakobranchus ocellatus.</title>
        <authorList>
            <person name="Maeda T."/>
            <person name="Takahashi S."/>
            <person name="Yoshida T."/>
            <person name="Shimamura S."/>
            <person name="Takaki Y."/>
            <person name="Nagai Y."/>
            <person name="Toyoda A."/>
            <person name="Suzuki Y."/>
            <person name="Arimoto A."/>
            <person name="Ishii H."/>
            <person name="Satoh N."/>
            <person name="Nishiyama T."/>
            <person name="Hasebe M."/>
            <person name="Maruyama T."/>
            <person name="Minagawa J."/>
            <person name="Obokata J."/>
            <person name="Shigenobu S."/>
        </authorList>
    </citation>
    <scope>NUCLEOTIDE SEQUENCE [LARGE SCALE GENOMIC DNA]</scope>
</reference>
<keyword evidence="4" id="KW-0812">Transmembrane</keyword>
<dbReference type="EC" id="2.8.2.-" evidence="9"/>
<organism evidence="11 12">
    <name type="scientific">Elysia marginata</name>
    <dbReference type="NCBI Taxonomy" id="1093978"/>
    <lineage>
        <taxon>Eukaryota</taxon>
        <taxon>Metazoa</taxon>
        <taxon>Spiralia</taxon>
        <taxon>Lophotrochozoa</taxon>
        <taxon>Mollusca</taxon>
        <taxon>Gastropoda</taxon>
        <taxon>Heterobranchia</taxon>
        <taxon>Euthyneura</taxon>
        <taxon>Panpulmonata</taxon>
        <taxon>Sacoglossa</taxon>
        <taxon>Placobranchoidea</taxon>
        <taxon>Plakobranchidae</taxon>
        <taxon>Elysia</taxon>
    </lineage>
</organism>
<dbReference type="Pfam" id="PF03567">
    <property type="entry name" value="Sulfotransfer_2"/>
    <property type="match status" value="1"/>
</dbReference>
<comment type="subcellular location">
    <subcellularLocation>
        <location evidence="1 9">Golgi apparatus membrane</location>
        <topology evidence="1 9">Single-pass type II membrane protein</topology>
    </subcellularLocation>
</comment>
<feature type="region of interest" description="Disordered" evidence="10">
    <location>
        <begin position="81"/>
        <end position="117"/>
    </location>
</feature>
<keyword evidence="6 9" id="KW-0333">Golgi apparatus</keyword>
<comment type="caution">
    <text evidence="11">The sequence shown here is derived from an EMBL/GenBank/DDBJ whole genome shotgun (WGS) entry which is preliminary data.</text>
</comment>
<dbReference type="InterPro" id="IPR027417">
    <property type="entry name" value="P-loop_NTPase"/>
</dbReference>
<feature type="compositionally biased region" description="Basic and acidic residues" evidence="10">
    <location>
        <begin position="183"/>
        <end position="205"/>
    </location>
</feature>
<dbReference type="GO" id="GO:0008146">
    <property type="term" value="F:sulfotransferase activity"/>
    <property type="evidence" value="ECO:0007669"/>
    <property type="project" value="InterPro"/>
</dbReference>
<dbReference type="PANTHER" id="PTHR12137:SF54">
    <property type="entry name" value="CARBOHYDRATE SULFOTRANSFERASE"/>
    <property type="match status" value="1"/>
</dbReference>
<evidence type="ECO:0000256" key="3">
    <source>
        <dbReference type="ARBA" id="ARBA00022679"/>
    </source>
</evidence>
<feature type="region of interest" description="Disordered" evidence="10">
    <location>
        <begin position="43"/>
        <end position="63"/>
    </location>
</feature>
<protein>
    <recommendedName>
        <fullName evidence="9">Carbohydrate sulfotransferase</fullName>
        <ecNumber evidence="9">2.8.2.-</ecNumber>
    </recommendedName>
</protein>
<proteinExistence type="inferred from homology"/>
<keyword evidence="9" id="KW-0119">Carbohydrate metabolism</keyword>
<keyword evidence="12" id="KW-1185">Reference proteome</keyword>
<keyword evidence="3 9" id="KW-0808">Transferase</keyword>
<evidence type="ECO:0000256" key="6">
    <source>
        <dbReference type="ARBA" id="ARBA00023034"/>
    </source>
</evidence>